<feature type="binding site" evidence="2">
    <location>
        <position position="262"/>
    </location>
    <ligand>
        <name>Zn(2+)</name>
        <dbReference type="ChEBI" id="CHEBI:29105"/>
        <note>catalytic</note>
    </ligand>
</feature>
<dbReference type="GO" id="GO:0006508">
    <property type="term" value="P:proteolysis"/>
    <property type="evidence" value="ECO:0007669"/>
    <property type="project" value="UniProtKB-UniRule"/>
</dbReference>
<keyword evidence="1" id="KW-0378">Hydrolase</keyword>
<organism evidence="4 5">
    <name type="scientific">Enterococcus casseliflavus</name>
    <name type="common">Enterococcus flavescens</name>
    <dbReference type="NCBI Taxonomy" id="37734"/>
    <lineage>
        <taxon>Bacteria</taxon>
        <taxon>Bacillati</taxon>
        <taxon>Bacillota</taxon>
        <taxon>Bacilli</taxon>
        <taxon>Lactobacillales</taxon>
        <taxon>Enterococcaceae</taxon>
        <taxon>Enterococcus</taxon>
    </lineage>
</organism>
<feature type="binding site" evidence="2">
    <location>
        <position position="266"/>
    </location>
    <ligand>
        <name>Zn(2+)</name>
        <dbReference type="ChEBI" id="CHEBI:29105"/>
        <note>catalytic</note>
    </ligand>
</feature>
<keyword evidence="1" id="KW-0645">Protease</keyword>
<comment type="catalytic activity">
    <reaction evidence="1">
        <text>Release of a C-terminal amino acid with broad specificity, except for -Pro.</text>
        <dbReference type="EC" id="3.4.17.19"/>
    </reaction>
</comment>
<comment type="caution">
    <text evidence="4">The sequence shown here is derived from an EMBL/GenBank/DDBJ whole genome shotgun (WGS) entry which is preliminary data.</text>
</comment>
<dbReference type="Pfam" id="PF02074">
    <property type="entry name" value="Peptidase_M32"/>
    <property type="match status" value="1"/>
</dbReference>
<reference evidence="4 5" key="1">
    <citation type="submission" date="2018-08" db="EMBL/GenBank/DDBJ databases">
        <title>A genome reference for cultivated species of the human gut microbiota.</title>
        <authorList>
            <person name="Zou Y."/>
            <person name="Xue W."/>
            <person name="Luo G."/>
        </authorList>
    </citation>
    <scope>NUCLEOTIDE SEQUENCE [LARGE SCALE GENOMIC DNA]</scope>
    <source>
        <strain evidence="4 5">AF48-16</strain>
    </source>
</reference>
<dbReference type="PROSITE" id="PS52034">
    <property type="entry name" value="PEPTIDASE_M32"/>
    <property type="match status" value="1"/>
</dbReference>
<dbReference type="AlphaFoldDB" id="A0A377KWQ5"/>
<dbReference type="PIRSF" id="PIRSF006615">
    <property type="entry name" value="Zn_crbxpep_Taq"/>
    <property type="match status" value="1"/>
</dbReference>
<gene>
    <name evidence="4" type="ORF">DW084_03180</name>
</gene>
<comment type="function">
    <text evidence="1">Broad specificity carboxypetidase that releases amino acids sequentially from the C-terminus, including neutral, aromatic, polar and basic residues.</text>
</comment>
<keyword evidence="1 2" id="KW-0479">Metal-binding</keyword>
<accession>A0A377KWQ5</accession>
<dbReference type="GO" id="GO:0046872">
    <property type="term" value="F:metal ion binding"/>
    <property type="evidence" value="ECO:0007669"/>
    <property type="project" value="UniProtKB-KW"/>
</dbReference>
<protein>
    <recommendedName>
        <fullName evidence="1">Metal-dependent carboxypeptidase</fullName>
        <ecNumber evidence="1">3.4.17.19</ecNumber>
    </recommendedName>
</protein>
<dbReference type="PRINTS" id="PR00998">
    <property type="entry name" value="CRBOXYPTASET"/>
</dbReference>
<evidence type="ECO:0000313" key="5">
    <source>
        <dbReference type="Proteomes" id="UP000286288"/>
    </source>
</evidence>
<comment type="similarity">
    <text evidence="1">Belongs to the peptidase M32 family.</text>
</comment>
<dbReference type="EMBL" id="QRMZ01000003">
    <property type="protein sequence ID" value="RHK07688.1"/>
    <property type="molecule type" value="Genomic_DNA"/>
</dbReference>
<keyword evidence="2" id="KW-0862">Zinc</keyword>
<keyword evidence="1 4" id="KW-0121">Carboxypeptidase</keyword>
<feature type="binding site" evidence="2">
    <location>
        <position position="292"/>
    </location>
    <ligand>
        <name>Zn(2+)</name>
        <dbReference type="ChEBI" id="CHEBI:29105"/>
        <note>catalytic</note>
    </ligand>
</feature>
<keyword evidence="1" id="KW-0482">Metalloprotease</keyword>
<dbReference type="PANTHER" id="PTHR34217">
    <property type="entry name" value="METAL-DEPENDENT CARBOXYPEPTIDASE"/>
    <property type="match status" value="1"/>
</dbReference>
<dbReference type="GeneID" id="15142228"/>
<dbReference type="SUPFAM" id="SSF55486">
    <property type="entry name" value="Metalloproteases ('zincins'), catalytic domain"/>
    <property type="match status" value="1"/>
</dbReference>
<evidence type="ECO:0000256" key="1">
    <source>
        <dbReference type="PIRNR" id="PIRNR006615"/>
    </source>
</evidence>
<evidence type="ECO:0000313" key="4">
    <source>
        <dbReference type="EMBL" id="RHK07688.1"/>
    </source>
</evidence>
<comment type="cofactor">
    <cofactor evidence="2">
        <name>Zn(2+)</name>
        <dbReference type="ChEBI" id="CHEBI:29105"/>
    </cofactor>
    <text evidence="2">Binds 1 zinc ion per subunit.</text>
</comment>
<dbReference type="CDD" id="cd06460">
    <property type="entry name" value="M32_Taq"/>
    <property type="match status" value="1"/>
</dbReference>
<dbReference type="InterPro" id="IPR001333">
    <property type="entry name" value="Peptidase_M32_Taq"/>
</dbReference>
<dbReference type="GO" id="GO:0004181">
    <property type="term" value="F:metallocarboxypeptidase activity"/>
    <property type="evidence" value="ECO:0007669"/>
    <property type="project" value="UniProtKB-UniRule"/>
</dbReference>
<sequence length="504" mass="58226">MKEQEFLKELKEIDLLQQAMGILGWDNQTGMPEKASDYRAEVDSYLYGLYFDKKVGEPIQEAISYFGKHPDELSEVGKAAYQLVKEEYELQKDVPNELAMAASAATSKAHTAWLKARKEKDFSLFKDALSENIRLTKELIPYWKKNELTNYDVLLNQYEPNMTVEILDNVFSQVRDGIMDIRRQLAEKGTAPDTSILSRKMTEAQQRKFISKVIADLGYDFSRGRLDNTVHPFATGINHNDVRLTTRWSETDFSMGLFGVIHEAGHGMYEQNIDEKYEGTPVHEGASMGIHESQSLFNEIIIGSNRNFWAKQYPFFQECAEGTFDDVSFDTFYDSLKHSKASLIRIEADSLTYVIHIIIRYEIEKMIFNETVSIDELPKIWNDKYEEYLGIRPENDLEGILQDVHWSGSSFGYFPSYALGYMYAAQLLHAMEKEINVDEVLASDDYSPIRKWLTENIHQYGASKKPNELILDATDELLNPQYLLDYLRKIYFSVYKISETQDFA</sequence>
<dbReference type="Proteomes" id="UP000286288">
    <property type="component" value="Unassembled WGS sequence"/>
</dbReference>
<dbReference type="EC" id="3.4.17.19" evidence="1"/>
<dbReference type="RefSeq" id="WP_015509741.1">
    <property type="nucleotide sequence ID" value="NZ_BJMG01000005.1"/>
</dbReference>
<dbReference type="PANTHER" id="PTHR34217:SF1">
    <property type="entry name" value="CARBOXYPEPTIDASE 1"/>
    <property type="match status" value="1"/>
</dbReference>
<proteinExistence type="inferred from homology"/>
<name>A0A377KWQ5_ENTCA</name>
<evidence type="ECO:0000256" key="2">
    <source>
        <dbReference type="PIRSR" id="PIRSR006615-1"/>
    </source>
</evidence>
<feature type="active site" description="Proton donor/acceptor" evidence="3">
    <location>
        <position position="263"/>
    </location>
</feature>
<dbReference type="Gene3D" id="1.10.1370.30">
    <property type="match status" value="1"/>
</dbReference>
<evidence type="ECO:0000256" key="3">
    <source>
        <dbReference type="PIRSR" id="PIRSR006615-2"/>
    </source>
</evidence>